<keyword evidence="1" id="KW-0472">Membrane</keyword>
<dbReference type="KEGG" id="ame:107966049"/>
<evidence type="ECO:0000256" key="1">
    <source>
        <dbReference type="SAM" id="Phobius"/>
    </source>
</evidence>
<sequence>MFPVDTAPVVTNGNEVEVTTEVSPGFTRLELPRPHQSVHQTRGTPGVSGLQPNERRKQVFEHHWPPHFHIIYDVPEGGLMKEVVIAVEKGKRRRGIGRAYQLTFTLNNFLQAYYYTLFFLFPLFFFLFFFFFFCSFSPLKQ</sequence>
<evidence type="ECO:0000313" key="4">
    <source>
        <dbReference type="RefSeq" id="XP_016773340.1"/>
    </source>
</evidence>
<keyword evidence="1" id="KW-1133">Transmembrane helix</keyword>
<proteinExistence type="predicted"/>
<reference evidence="2" key="1">
    <citation type="submission" date="2021-01" db="UniProtKB">
        <authorList>
            <consortium name="EnsemblMetazoa"/>
        </authorList>
    </citation>
    <scope>IDENTIFICATION</scope>
    <source>
        <strain evidence="2">DH4</strain>
    </source>
</reference>
<evidence type="ECO:0000313" key="2">
    <source>
        <dbReference type="EnsemblMetazoa" id="XP_016773340"/>
    </source>
</evidence>
<keyword evidence="1" id="KW-0812">Transmembrane</keyword>
<organism evidence="2">
    <name type="scientific">Apis mellifera</name>
    <name type="common">Honeybee</name>
    <dbReference type="NCBI Taxonomy" id="7460"/>
    <lineage>
        <taxon>Eukaryota</taxon>
        <taxon>Metazoa</taxon>
        <taxon>Ecdysozoa</taxon>
        <taxon>Arthropoda</taxon>
        <taxon>Hexapoda</taxon>
        <taxon>Insecta</taxon>
        <taxon>Pterygota</taxon>
        <taxon>Neoptera</taxon>
        <taxon>Endopterygota</taxon>
        <taxon>Hymenoptera</taxon>
        <taxon>Apocrita</taxon>
        <taxon>Aculeata</taxon>
        <taxon>Apoidea</taxon>
        <taxon>Anthophila</taxon>
        <taxon>Apidae</taxon>
        <taxon>Apis</taxon>
    </lineage>
</organism>
<dbReference type="OrthoDB" id="10373647at2759"/>
<dbReference type="RefSeq" id="XP_016773340.1">
    <property type="nucleotide sequence ID" value="XM_016917851.1"/>
</dbReference>
<accession>A0A7M7IL81</accession>
<keyword evidence="3" id="KW-1185">Reference proteome</keyword>
<dbReference type="AlphaFoldDB" id="A0A7M7IL81"/>
<reference evidence="3" key="3">
    <citation type="submission" date="2025-05" db="UniProtKB">
        <authorList>
            <consortium name="RefSeq"/>
        </authorList>
    </citation>
    <scope>NUCLEOTIDE SEQUENCE [LARGE SCALE GENOMIC DNA]</scope>
    <source>
        <strain evidence="3">DH4</strain>
    </source>
</reference>
<evidence type="ECO:0000313" key="3">
    <source>
        <dbReference type="Proteomes" id="UP000005203"/>
    </source>
</evidence>
<dbReference type="GeneID" id="107966049"/>
<gene>
    <name evidence="4" type="primary">LOC107966049</name>
</gene>
<name>A0A7M7IL81_APIME</name>
<feature type="transmembrane region" description="Helical" evidence="1">
    <location>
        <begin position="112"/>
        <end position="136"/>
    </location>
</feature>
<accession>A0A8B7KRX1</accession>
<dbReference type="EnsemblMetazoa" id="XM_016917851">
    <property type="protein sequence ID" value="XP_016773340"/>
    <property type="gene ID" value="LOC107966049"/>
</dbReference>
<dbReference type="Proteomes" id="UP000005203">
    <property type="component" value="Linkage group LG1"/>
</dbReference>
<reference evidence="4" key="2">
    <citation type="submission" date="2025-04" db="UniProtKB">
        <authorList>
            <consortium name="RefSeq"/>
        </authorList>
    </citation>
    <scope>IDENTIFICATION</scope>
    <source>
        <strain evidence="4">DH4</strain>
        <tissue evidence="4">Whole body</tissue>
    </source>
</reference>
<protein>
    <submittedName>
        <fullName evidence="4">Uncharacterized protein LOC107966049 isoform X1</fullName>
    </submittedName>
</protein>